<gene>
    <name evidence="2" type="ORF">EHS24_006940</name>
</gene>
<sequence length="729" mass="78999">MAKRKTAPSPPPPSTPTPSSPIPPKRARRSGKRAAETLETEAAREDDDDNDSDAVSSGTPSASSASTVEYFPAVKGKGKGGNGKKAAAGRAALAQAGNKGSKKKVVPDTVDVAAKVSSTKPKPGKKGVQKRKTVPSVNEDAVVEIDVHAEGQHGKKVTKKRKNVPAPAAVTEPDADPEQAADGIEDIPVTTPKTPRGGRGCGRGRAPAGVRATANRPAPKNTKVKGPKGAPAPVATPSLSSSPSSKLTSLPDSVEEVKNPRVSELKNSIDPKQEESDDSDGDPTTNLKTLAHWAENVQPMPPSHSQPHYYGEPVSYARPSMANRRFHYLHDASAHVAPAQAHFQLAANPPRPLPCPSQVQPLQAAHLDFGLSPFKFTTPFSSYFAQPGGGIQAIEARRTSAREVAQETFRSEVHKIRLEMQHRLQIASTQRQHSLQRAGQQYNYEMRIHSLQENQHTLIPNARWFNSPPTGYHLAELEHQTATQSLLQEPFHHRVQYGHMTAIEDEAGPSNVKAHGNGSSPTVASHALAGEAHGRDRADMLNDEKDSFQELVKQINTFLHDNQLNLNEMVWSQVLQIEPIAEHLAFFRKYEALFIAEIVQLQHIKVSPDDREAARVEALQNHRSLSERLSEETEGESQADNTPGPCPLPATRRVGEVNAKAAGKGKGRARPKAASRGYLPIPATPGLIKAAEDATNLMNETRRRTSLEEPKTSIPVEQPPPGKKQKRMK</sequence>
<evidence type="ECO:0000313" key="3">
    <source>
        <dbReference type="Proteomes" id="UP000279236"/>
    </source>
</evidence>
<comment type="caution">
    <text evidence="2">The sequence shown here is derived from an EMBL/GenBank/DDBJ whole genome shotgun (WGS) entry which is preliminary data.</text>
</comment>
<feature type="compositionally biased region" description="Basic residues" evidence="1">
    <location>
        <begin position="122"/>
        <end position="133"/>
    </location>
</feature>
<feature type="region of interest" description="Disordered" evidence="1">
    <location>
        <begin position="621"/>
        <end position="729"/>
    </location>
</feature>
<accession>A0A427XWU5</accession>
<proteinExistence type="predicted"/>
<feature type="compositionally biased region" description="Basic and acidic residues" evidence="1">
    <location>
        <begin position="255"/>
        <end position="274"/>
    </location>
</feature>
<keyword evidence="3" id="KW-1185">Reference proteome</keyword>
<feature type="compositionally biased region" description="Low complexity" evidence="1">
    <location>
        <begin position="204"/>
        <end position="214"/>
    </location>
</feature>
<reference evidence="2 3" key="1">
    <citation type="submission" date="2018-11" db="EMBL/GenBank/DDBJ databases">
        <title>Genome sequence of Apiotrichum porosum DSM 27194.</title>
        <authorList>
            <person name="Aliyu H."/>
            <person name="Gorte O."/>
            <person name="Ochsenreither K."/>
        </authorList>
    </citation>
    <scope>NUCLEOTIDE SEQUENCE [LARGE SCALE GENOMIC DNA]</scope>
    <source>
        <strain evidence="2 3">DSM 27194</strain>
    </source>
</reference>
<feature type="compositionally biased region" description="Acidic residues" evidence="1">
    <location>
        <begin position="173"/>
        <end position="185"/>
    </location>
</feature>
<organism evidence="2 3">
    <name type="scientific">Apiotrichum porosum</name>
    <dbReference type="NCBI Taxonomy" id="105984"/>
    <lineage>
        <taxon>Eukaryota</taxon>
        <taxon>Fungi</taxon>
        <taxon>Dikarya</taxon>
        <taxon>Basidiomycota</taxon>
        <taxon>Agaricomycotina</taxon>
        <taxon>Tremellomycetes</taxon>
        <taxon>Trichosporonales</taxon>
        <taxon>Trichosporonaceae</taxon>
        <taxon>Apiotrichum</taxon>
    </lineage>
</organism>
<evidence type="ECO:0000256" key="1">
    <source>
        <dbReference type="SAM" id="MobiDB-lite"/>
    </source>
</evidence>
<dbReference type="EMBL" id="RSCE01000004">
    <property type="protein sequence ID" value="RSH83267.1"/>
    <property type="molecule type" value="Genomic_DNA"/>
</dbReference>
<evidence type="ECO:0000313" key="2">
    <source>
        <dbReference type="EMBL" id="RSH83267.1"/>
    </source>
</evidence>
<feature type="region of interest" description="Disordered" evidence="1">
    <location>
        <begin position="1"/>
        <end position="286"/>
    </location>
</feature>
<protein>
    <submittedName>
        <fullName evidence="2">Uncharacterized protein</fullName>
    </submittedName>
</protein>
<name>A0A427XWU5_9TREE</name>
<dbReference type="GeneID" id="39591483"/>
<dbReference type="Proteomes" id="UP000279236">
    <property type="component" value="Unassembled WGS sequence"/>
</dbReference>
<feature type="compositionally biased region" description="Basic residues" evidence="1">
    <location>
        <begin position="663"/>
        <end position="673"/>
    </location>
</feature>
<feature type="compositionally biased region" description="Low complexity" evidence="1">
    <location>
        <begin position="237"/>
        <end position="252"/>
    </location>
</feature>
<feature type="compositionally biased region" description="Low complexity" evidence="1">
    <location>
        <begin position="53"/>
        <end position="66"/>
    </location>
</feature>
<dbReference type="RefSeq" id="XP_028477219.1">
    <property type="nucleotide sequence ID" value="XM_028622327.1"/>
</dbReference>
<feature type="compositionally biased region" description="Basic and acidic residues" evidence="1">
    <location>
        <begin position="700"/>
        <end position="711"/>
    </location>
</feature>
<feature type="compositionally biased region" description="Pro residues" evidence="1">
    <location>
        <begin position="8"/>
        <end position="24"/>
    </location>
</feature>
<feature type="compositionally biased region" description="Low complexity" evidence="1">
    <location>
        <begin position="84"/>
        <end position="99"/>
    </location>
</feature>
<feature type="compositionally biased region" description="Basic residues" evidence="1">
    <location>
        <begin position="154"/>
        <end position="163"/>
    </location>
</feature>
<dbReference type="AlphaFoldDB" id="A0A427XWU5"/>